<keyword evidence="7" id="KW-0689">Ribosomal protein</keyword>
<evidence type="ECO:0000256" key="3">
    <source>
        <dbReference type="ARBA" id="ARBA00022679"/>
    </source>
</evidence>
<dbReference type="GO" id="GO:0005840">
    <property type="term" value="C:ribosome"/>
    <property type="evidence" value="ECO:0007669"/>
    <property type="project" value="UniProtKB-KW"/>
</dbReference>
<keyword evidence="3" id="KW-0808">Transferase</keyword>
<evidence type="ECO:0000256" key="5">
    <source>
        <dbReference type="ARBA" id="ARBA00049880"/>
    </source>
</evidence>
<accession>A0A7W5FWU4</accession>
<dbReference type="PANTHER" id="PTHR36449:SF1">
    <property type="entry name" value="ACETYLTRANSFERASE"/>
    <property type="match status" value="1"/>
</dbReference>
<comment type="catalytic activity">
    <reaction evidence="5">
        <text>glycyl-tRNA(Gly) + acetyl-CoA = N-acetylglycyl-tRNA(Gly) + CoA + H(+)</text>
        <dbReference type="Rhea" id="RHEA:81867"/>
        <dbReference type="Rhea" id="RHEA-COMP:9683"/>
        <dbReference type="Rhea" id="RHEA-COMP:19766"/>
        <dbReference type="ChEBI" id="CHEBI:15378"/>
        <dbReference type="ChEBI" id="CHEBI:57287"/>
        <dbReference type="ChEBI" id="CHEBI:57288"/>
        <dbReference type="ChEBI" id="CHEBI:78522"/>
        <dbReference type="ChEBI" id="CHEBI:232036"/>
    </reaction>
</comment>
<dbReference type="AlphaFoldDB" id="A0A7W5FWU4"/>
<keyword evidence="2" id="KW-1277">Toxin-antitoxin system</keyword>
<dbReference type="RefSeq" id="WP_183443329.1">
    <property type="nucleotide sequence ID" value="NZ_JACHXD010000018.1"/>
</dbReference>
<evidence type="ECO:0000256" key="1">
    <source>
        <dbReference type="ARBA" id="ARBA00022491"/>
    </source>
</evidence>
<keyword evidence="8" id="KW-1185">Reference proteome</keyword>
<sequence>MAQIVRALDKAHDVKNFDCGSEALNVWLCETASQHIQKMLSRTYVLIDEDAPEIILGFYTVAIRAMTPVGDLPAAMQRRLPRDVPGFTLGRLAVSREAQGQGWGEYLLAHAMRRIREAAESVGGTFMFVDAKDAEAAAFYAKYDFSPMPSNPLRLLKPIAEIPA</sequence>
<evidence type="ECO:0000256" key="2">
    <source>
        <dbReference type="ARBA" id="ARBA00022649"/>
    </source>
</evidence>
<dbReference type="CDD" id="cd04301">
    <property type="entry name" value="NAT_SF"/>
    <property type="match status" value="1"/>
</dbReference>
<dbReference type="PANTHER" id="PTHR36449">
    <property type="entry name" value="ACETYLTRANSFERASE-RELATED"/>
    <property type="match status" value="1"/>
</dbReference>
<dbReference type="InterPro" id="IPR000182">
    <property type="entry name" value="GNAT_dom"/>
</dbReference>
<keyword evidence="4" id="KW-0012">Acyltransferase</keyword>
<dbReference type="Proteomes" id="UP000541535">
    <property type="component" value="Unassembled WGS sequence"/>
</dbReference>
<name>A0A7W5FWU4_9BURK</name>
<gene>
    <name evidence="7" type="ORF">FHS03_004706</name>
</gene>
<evidence type="ECO:0000259" key="6">
    <source>
        <dbReference type="Pfam" id="PF13508"/>
    </source>
</evidence>
<dbReference type="InterPro" id="IPR016181">
    <property type="entry name" value="Acyl_CoA_acyltransferase"/>
</dbReference>
<feature type="domain" description="N-acetyltransferase" evidence="6">
    <location>
        <begin position="69"/>
        <end position="146"/>
    </location>
</feature>
<evidence type="ECO:0000313" key="7">
    <source>
        <dbReference type="EMBL" id="MBB3121628.1"/>
    </source>
</evidence>
<dbReference type="EMBL" id="JACHXD010000018">
    <property type="protein sequence ID" value="MBB3121628.1"/>
    <property type="molecule type" value="Genomic_DNA"/>
</dbReference>
<dbReference type="Pfam" id="PF13508">
    <property type="entry name" value="Acetyltransf_7"/>
    <property type="match status" value="1"/>
</dbReference>
<evidence type="ECO:0000313" key="8">
    <source>
        <dbReference type="Proteomes" id="UP000541535"/>
    </source>
</evidence>
<dbReference type="GO" id="GO:0016747">
    <property type="term" value="F:acyltransferase activity, transferring groups other than amino-acyl groups"/>
    <property type="evidence" value="ECO:0007669"/>
    <property type="project" value="InterPro"/>
</dbReference>
<evidence type="ECO:0000256" key="4">
    <source>
        <dbReference type="ARBA" id="ARBA00023315"/>
    </source>
</evidence>
<protein>
    <submittedName>
        <fullName evidence="7">Ribosomal protein S18 acetylase RimI-like enzyme</fullName>
    </submittedName>
</protein>
<organism evidence="7 8">
    <name type="scientific">Pseudoduganella violacea</name>
    <dbReference type="NCBI Taxonomy" id="1715466"/>
    <lineage>
        <taxon>Bacteria</taxon>
        <taxon>Pseudomonadati</taxon>
        <taxon>Pseudomonadota</taxon>
        <taxon>Betaproteobacteria</taxon>
        <taxon>Burkholderiales</taxon>
        <taxon>Oxalobacteraceae</taxon>
        <taxon>Telluria group</taxon>
        <taxon>Pseudoduganella</taxon>
    </lineage>
</organism>
<dbReference type="Gene3D" id="3.40.630.30">
    <property type="match status" value="1"/>
</dbReference>
<keyword evidence="7" id="KW-0687">Ribonucleoprotein</keyword>
<comment type="caution">
    <text evidence="7">The sequence shown here is derived from an EMBL/GenBank/DDBJ whole genome shotgun (WGS) entry which is preliminary data.</text>
</comment>
<keyword evidence="1" id="KW-0678">Repressor</keyword>
<proteinExistence type="predicted"/>
<dbReference type="SUPFAM" id="SSF55729">
    <property type="entry name" value="Acyl-CoA N-acyltransferases (Nat)"/>
    <property type="match status" value="1"/>
</dbReference>
<reference evidence="7 8" key="1">
    <citation type="submission" date="2020-08" db="EMBL/GenBank/DDBJ databases">
        <title>Genomic Encyclopedia of Type Strains, Phase III (KMG-III): the genomes of soil and plant-associated and newly described type strains.</title>
        <authorList>
            <person name="Whitman W."/>
        </authorList>
    </citation>
    <scope>NUCLEOTIDE SEQUENCE [LARGE SCALE GENOMIC DNA]</scope>
    <source>
        <strain evidence="7 8">CECT 8897</strain>
    </source>
</reference>